<reference evidence="2" key="1">
    <citation type="journal article" date="2013" name="Mol. Plant Microbe Interact.">
        <title>Global aspects of pacC regulation of pathogenicity genes in Colletotrichum gloeosporioides as revealed by transcriptome analysis.</title>
        <authorList>
            <person name="Alkan N."/>
            <person name="Meng X."/>
            <person name="Friedlander G."/>
            <person name="Reuveni E."/>
            <person name="Sukno S."/>
            <person name="Sherman A."/>
            <person name="Thon M."/>
            <person name="Fluhr R."/>
            <person name="Prusky D."/>
        </authorList>
    </citation>
    <scope>NUCLEOTIDE SEQUENCE [LARGE SCALE GENOMIC DNA]</scope>
    <source>
        <strain evidence="2">Cg-14</strain>
    </source>
</reference>
<dbReference type="Proteomes" id="UP000015530">
    <property type="component" value="Unassembled WGS sequence"/>
</dbReference>
<gene>
    <name evidence="1" type="ORF">CGLO_07217</name>
</gene>
<name>T0LN16_COLGC</name>
<dbReference type="HOGENOM" id="CLU_3426862_0_0_1"/>
<dbReference type="AlphaFoldDB" id="T0LN16"/>
<sequence length="21" mass="2440">MNMRNKVLMVVSDLKIHKALV</sequence>
<accession>T0LN16</accession>
<evidence type="ECO:0000313" key="1">
    <source>
        <dbReference type="EMBL" id="EQB53101.1"/>
    </source>
</evidence>
<dbReference type="EMBL" id="AMYD01001451">
    <property type="protein sequence ID" value="EQB53101.1"/>
    <property type="molecule type" value="Genomic_DNA"/>
</dbReference>
<protein>
    <submittedName>
        <fullName evidence="1">Uncharacterized protein</fullName>
    </submittedName>
</protein>
<evidence type="ECO:0000313" key="2">
    <source>
        <dbReference type="Proteomes" id="UP000015530"/>
    </source>
</evidence>
<organism evidence="1 2">
    <name type="scientific">Colletotrichum gloeosporioides (strain Cg-14)</name>
    <name type="common">Anthracnose fungus</name>
    <name type="synonym">Glomerella cingulata</name>
    <dbReference type="NCBI Taxonomy" id="1237896"/>
    <lineage>
        <taxon>Eukaryota</taxon>
        <taxon>Fungi</taxon>
        <taxon>Dikarya</taxon>
        <taxon>Ascomycota</taxon>
        <taxon>Pezizomycotina</taxon>
        <taxon>Sordariomycetes</taxon>
        <taxon>Hypocreomycetidae</taxon>
        <taxon>Glomerellales</taxon>
        <taxon>Glomerellaceae</taxon>
        <taxon>Colletotrichum</taxon>
        <taxon>Colletotrichum gloeosporioides species complex</taxon>
    </lineage>
</organism>
<comment type="caution">
    <text evidence="1">The sequence shown here is derived from an EMBL/GenBank/DDBJ whole genome shotgun (WGS) entry which is preliminary data.</text>
</comment>
<proteinExistence type="predicted"/>